<dbReference type="InterPro" id="IPR044444">
    <property type="entry name" value="Ribosomal_mL44_DSRM_metazoa"/>
</dbReference>
<sequence length="364" mass="41537">MIHPLRRAVLAAVPFSQHGSRMLTSFSAVGSLEASRDGGLMQRMARTEPVLHLIPSRNIHYWEREYKEVLAARKKKEMAANPERYTRPNPRYAFAEWNYKAELYAFGKRLGEEFDDGLLREALTDQSYIHTEREKQEKLGIDTSALEIKNNQELSELGAQVTKDALLQFFQKEIPQFPAEGHNALSKHLTSQQTLTEIATNLGFKDIILCAEYPPSEETYARSFLAIVGALQKSSGDERVEKFVIDFVASLLCGKDINEIWDVARPWHMMVDIAKQKGLYPVEPRLIREAGRNTIHAVYVVGVYDKDKQLLGKGIGETLDIAQEMAARDVLKEFFKTKDPMPPFEFQSANFPYKLVPHVRNIHK</sequence>
<organism evidence="9 10">
    <name type="scientific">Orchesella cincta</name>
    <name type="common">Springtail</name>
    <name type="synonym">Podura cincta</name>
    <dbReference type="NCBI Taxonomy" id="48709"/>
    <lineage>
        <taxon>Eukaryota</taxon>
        <taxon>Metazoa</taxon>
        <taxon>Ecdysozoa</taxon>
        <taxon>Arthropoda</taxon>
        <taxon>Hexapoda</taxon>
        <taxon>Collembola</taxon>
        <taxon>Entomobryomorpha</taxon>
        <taxon>Entomobryoidea</taxon>
        <taxon>Orchesellidae</taxon>
        <taxon>Orchesellinae</taxon>
        <taxon>Orchesella</taxon>
    </lineage>
</organism>
<evidence type="ECO:0000256" key="1">
    <source>
        <dbReference type="ARBA" id="ARBA00004173"/>
    </source>
</evidence>
<reference evidence="9 10" key="1">
    <citation type="journal article" date="2016" name="Genome Biol. Evol.">
        <title>Gene Family Evolution Reflects Adaptation to Soil Environmental Stressors in the Genome of the Collembolan Orchesella cincta.</title>
        <authorList>
            <person name="Faddeeva-Vakhrusheva A."/>
            <person name="Derks M.F."/>
            <person name="Anvar S.Y."/>
            <person name="Agamennone V."/>
            <person name="Suring W."/>
            <person name="Smit S."/>
            <person name="van Straalen N.M."/>
            <person name="Roelofs D."/>
        </authorList>
    </citation>
    <scope>NUCLEOTIDE SEQUENCE [LARGE SCALE GENOMIC DNA]</scope>
    <source>
        <tissue evidence="9">Mixed pool</tissue>
    </source>
</reference>
<evidence type="ECO:0000313" key="9">
    <source>
        <dbReference type="EMBL" id="ODM97938.1"/>
    </source>
</evidence>
<dbReference type="GO" id="GO:1990904">
    <property type="term" value="C:ribonucleoprotein complex"/>
    <property type="evidence" value="ECO:0007669"/>
    <property type="project" value="UniProtKB-KW"/>
</dbReference>
<dbReference type="PROSITE" id="PS50142">
    <property type="entry name" value="RNASE_3_2"/>
    <property type="match status" value="1"/>
</dbReference>
<dbReference type="Proteomes" id="UP000094527">
    <property type="component" value="Unassembled WGS sequence"/>
</dbReference>
<dbReference type="Pfam" id="PF22892">
    <property type="entry name" value="DSRM_MRPL44"/>
    <property type="match status" value="1"/>
</dbReference>
<keyword evidence="10" id="KW-1185">Reference proteome</keyword>
<dbReference type="GO" id="GO:0006396">
    <property type="term" value="P:RNA processing"/>
    <property type="evidence" value="ECO:0007669"/>
    <property type="project" value="InterPro"/>
</dbReference>
<evidence type="ECO:0000313" key="10">
    <source>
        <dbReference type="Proteomes" id="UP000094527"/>
    </source>
</evidence>
<evidence type="ECO:0000256" key="7">
    <source>
        <dbReference type="ARBA" id="ARBA00035187"/>
    </source>
</evidence>
<keyword evidence="2" id="KW-0809">Transit peptide</keyword>
<dbReference type="GO" id="GO:0004525">
    <property type="term" value="F:ribonuclease III activity"/>
    <property type="evidence" value="ECO:0007669"/>
    <property type="project" value="InterPro"/>
</dbReference>
<dbReference type="Pfam" id="PF22935">
    <property type="entry name" value="RM44_endonuclase"/>
    <property type="match status" value="1"/>
</dbReference>
<dbReference type="STRING" id="48709.A0A1D2MY72"/>
<comment type="subcellular location">
    <subcellularLocation>
        <location evidence="1">Mitochondrion</location>
    </subcellularLocation>
</comment>
<gene>
    <name evidence="9" type="ORF">Ocin01_08747</name>
</gene>
<keyword evidence="5" id="KW-0687">Ribonucleoprotein</keyword>
<comment type="similarity">
    <text evidence="6">Belongs to the ribonuclease III family. Mitochondrion-specific ribosomal protein mL44 subfamily.</text>
</comment>
<dbReference type="OMA" id="RHIKRWV"/>
<dbReference type="InterPro" id="IPR055189">
    <property type="entry name" value="RM44_endonuclase"/>
</dbReference>
<dbReference type="SMART" id="SM00535">
    <property type="entry name" value="RIBOc"/>
    <property type="match status" value="1"/>
</dbReference>
<dbReference type="Gene3D" id="3.30.160.20">
    <property type="match status" value="1"/>
</dbReference>
<dbReference type="Gene3D" id="1.10.1520.10">
    <property type="entry name" value="Ribonuclease III domain"/>
    <property type="match status" value="1"/>
</dbReference>
<dbReference type="EMBL" id="LJIJ01000394">
    <property type="protein sequence ID" value="ODM97938.1"/>
    <property type="molecule type" value="Genomic_DNA"/>
</dbReference>
<keyword evidence="4" id="KW-0496">Mitochondrion</keyword>
<evidence type="ECO:0000256" key="2">
    <source>
        <dbReference type="ARBA" id="ARBA00022946"/>
    </source>
</evidence>
<evidence type="ECO:0000259" key="8">
    <source>
        <dbReference type="PROSITE" id="PS50142"/>
    </source>
</evidence>
<comment type="caution">
    <text evidence="9">The sequence shown here is derived from an EMBL/GenBank/DDBJ whole genome shotgun (WGS) entry which is preliminary data.</text>
</comment>
<dbReference type="InterPro" id="IPR036389">
    <property type="entry name" value="RNase_III_sf"/>
</dbReference>
<accession>A0A1D2MY72</accession>
<dbReference type="OrthoDB" id="444135at2759"/>
<protein>
    <recommendedName>
        <fullName evidence="7">Large ribosomal subunit protein mL44</fullName>
    </recommendedName>
</protein>
<dbReference type="InterPro" id="IPR000999">
    <property type="entry name" value="RNase_III_dom"/>
</dbReference>
<dbReference type="GO" id="GO:0003725">
    <property type="term" value="F:double-stranded RNA binding"/>
    <property type="evidence" value="ECO:0007669"/>
    <property type="project" value="InterPro"/>
</dbReference>
<proteinExistence type="inferred from homology"/>
<dbReference type="SUPFAM" id="SSF69065">
    <property type="entry name" value="RNase III domain-like"/>
    <property type="match status" value="1"/>
</dbReference>
<keyword evidence="3 9" id="KW-0689">Ribosomal protein</keyword>
<evidence type="ECO:0000256" key="3">
    <source>
        <dbReference type="ARBA" id="ARBA00022980"/>
    </source>
</evidence>
<dbReference type="GO" id="GO:0005739">
    <property type="term" value="C:mitochondrion"/>
    <property type="evidence" value="ECO:0007669"/>
    <property type="project" value="UniProtKB-SubCell"/>
</dbReference>
<evidence type="ECO:0000256" key="4">
    <source>
        <dbReference type="ARBA" id="ARBA00023128"/>
    </source>
</evidence>
<dbReference type="GO" id="GO:0005840">
    <property type="term" value="C:ribosome"/>
    <property type="evidence" value="ECO:0007669"/>
    <property type="project" value="UniProtKB-KW"/>
</dbReference>
<evidence type="ECO:0000256" key="5">
    <source>
        <dbReference type="ARBA" id="ARBA00023274"/>
    </source>
</evidence>
<feature type="domain" description="RNase III" evidence="8">
    <location>
        <begin position="103"/>
        <end position="236"/>
    </location>
</feature>
<dbReference type="CDD" id="cd19874">
    <property type="entry name" value="DSRM_MRPL44"/>
    <property type="match status" value="1"/>
</dbReference>
<dbReference type="AlphaFoldDB" id="A0A1D2MY72"/>
<evidence type="ECO:0000256" key="6">
    <source>
        <dbReference type="ARBA" id="ARBA00024034"/>
    </source>
</evidence>
<name>A0A1D2MY72_ORCCI</name>